<dbReference type="RefSeq" id="WP_379689591.1">
    <property type="nucleotide sequence ID" value="NZ_JBHLYW010000015.1"/>
</dbReference>
<dbReference type="EMBL" id="JBHLYW010000015">
    <property type="protein sequence ID" value="MFC0079147.1"/>
    <property type="molecule type" value="Genomic_DNA"/>
</dbReference>
<evidence type="ECO:0000313" key="3">
    <source>
        <dbReference type="Proteomes" id="UP001589734"/>
    </source>
</evidence>
<organism evidence="2 3">
    <name type="scientific">Flavobacterium procerum</name>
    <dbReference type="NCBI Taxonomy" id="1455569"/>
    <lineage>
        <taxon>Bacteria</taxon>
        <taxon>Pseudomonadati</taxon>
        <taxon>Bacteroidota</taxon>
        <taxon>Flavobacteriia</taxon>
        <taxon>Flavobacteriales</taxon>
        <taxon>Flavobacteriaceae</taxon>
        <taxon>Flavobacterium</taxon>
    </lineage>
</organism>
<dbReference type="Pfam" id="PF13573">
    <property type="entry name" value="SprB"/>
    <property type="match status" value="3"/>
</dbReference>
<evidence type="ECO:0000313" key="2">
    <source>
        <dbReference type="EMBL" id="MFC0079147.1"/>
    </source>
</evidence>
<reference evidence="2 3" key="1">
    <citation type="submission" date="2024-09" db="EMBL/GenBank/DDBJ databases">
        <authorList>
            <person name="Sun Q."/>
            <person name="Mori K."/>
        </authorList>
    </citation>
    <scope>NUCLEOTIDE SEQUENCE [LARGE SCALE GENOMIC DNA]</scope>
    <source>
        <strain evidence="2 3">CGMCC 1.12926</strain>
    </source>
</reference>
<feature type="non-terminal residue" evidence="2">
    <location>
        <position position="2047"/>
    </location>
</feature>
<dbReference type="NCBIfam" id="TIGR01451">
    <property type="entry name" value="B_ant_repeat"/>
    <property type="match status" value="1"/>
</dbReference>
<proteinExistence type="predicted"/>
<protein>
    <recommendedName>
        <fullName evidence="4">Gliding motility-associated C-terminal domain-containing protein</fullName>
    </recommendedName>
</protein>
<feature type="chain" id="PRO_5046555312" description="Gliding motility-associated C-terminal domain-containing protein" evidence="1">
    <location>
        <begin position="25"/>
        <end position="2047"/>
    </location>
</feature>
<dbReference type="InterPro" id="IPR025667">
    <property type="entry name" value="SprB_repeat"/>
</dbReference>
<feature type="signal peptide" evidence="1">
    <location>
        <begin position="1"/>
        <end position="24"/>
    </location>
</feature>
<keyword evidence="1" id="KW-0732">Signal</keyword>
<dbReference type="Gene3D" id="2.60.40.740">
    <property type="match status" value="1"/>
</dbReference>
<gene>
    <name evidence="2" type="ORF">ACFFLS_19020</name>
</gene>
<evidence type="ECO:0000256" key="1">
    <source>
        <dbReference type="SAM" id="SignalP"/>
    </source>
</evidence>
<comment type="caution">
    <text evidence="2">The sequence shown here is derived from an EMBL/GenBank/DDBJ whole genome shotgun (WGS) entry which is preliminary data.</text>
</comment>
<evidence type="ECO:0008006" key="4">
    <source>
        <dbReference type="Google" id="ProtNLM"/>
    </source>
</evidence>
<dbReference type="InterPro" id="IPR047589">
    <property type="entry name" value="DUF11_rpt"/>
</dbReference>
<accession>A0ABV6BUM9</accession>
<keyword evidence="3" id="KW-1185">Reference proteome</keyword>
<name>A0ABV6BUM9_9FLAO</name>
<dbReference type="Proteomes" id="UP001589734">
    <property type="component" value="Unassembled WGS sequence"/>
</dbReference>
<sequence length="2047" mass="217929">MKKPTILKIAILFLLFLQCDIVSAQNWKTFDRQYNAQLKGDILVIGNNILNRRTTDWRGNETASPNSDYDGTGLNGNFDMRYINIDNGATPGIFSSSSANLTVPNNRAPGSPCYRVAYAALYWAATLNGTDRRNINTVKLKVPNTSNSNYQNITGTIIHDITTPAGGINPDNTQAYACFADVTNLLSETNPNGTYTVANVISSQGSNGGTGLSAGWSLFIVYEDSSLPTKAISTFNGFTARQQGGGPNNTVITGFTTIPTGPVKARFAFAALEGDLGYTGDYLQINGTTITPPTRPRVGNANNFFNSTINSLGSLYLDREPKSRNTLGFDTGVIDIDPSSNIIKNNDTQATITLATTTDVYIYYFTAFSVDIIAPKIVLTKGVKDINNADASGKDVILGEELRYELKFKNEGNDNAKSFTITDQLPINTDFNFPSDLMELPPGMTIPTTAAGNSYVQYNPTTRTLTFTIPNSYVAAVPNRSPEYTIRFKVKVVDDCSKLTDACSNLIQNTARTSYVGDLGGSGTNFGDNSYSSTTGCNIVPQSTNFLVGLDACRNRRTEICTSSMTISASGGYRSYSWSRNSSGTPVIGTSQTLTVTQPGVYYVYNTANPPCIDLQEIITVVDGGGVRTNPIIPYADNRNPDGTIPGCLIDGKPLPKIHLCGTNDSRLINLNLSGATIVWEKTNCARPEDLSELCADERTSCAWVSAGPNGSLFTANEAGYYRVTINVNGCQNRYYFNVYKTDVSITETHKDIICNNKGNITAQLLTGYEYSLTNVATNATTGWQDSNSFDIDFWNAGTYVINYRLKNVPNTCVFRSGRIEIRSLTMSPVVENPNEHPNCYGENGRITVSATAGFSNYYFALYDNNVLIQQVGPITANVYTFTPAPGKYYTVEVYTMDGNTKICSGSIGKYINNPPSELNLTATAITPLTACSEGKYKISASGGSGGYSFFVDGSTTPQASSENDNTDQNAIIIMTPTARDYTIRVRDSRLCEKTITVRVPAMPTPQYTVSHTNSNCYDGSSEIRVNLTNANGYTMAYSINDGASYQSSPVFSNLQPGNYIVKVKYSVTYPITNWPNVATKDCFGPSEPVTITGPTSAISASAGVAALAGCTLPDATGVNQGGKLRINNVQGGTPNYQYSFDGGATWQATNEKDVLPGTYVLVVRDALGCMFTIPYDIILDPRPSDPTIRVEDPVFNCDGTATSTVTVTNGVSNYTYEYYLDGVANTPITNNVFTNVPSGSHTVSVRYRASTVPTYSNLLREDFGRGPDVKVDGIHPNYCWERQDYVPDCPNAYMPILLNDGEYVVTQALIPEHKDGFRWNLPKDNTSVINNTPHITDGRFLAVNVGGVVPPGGILYRKTINDVIPNQDIQVSLYMLNLLAADNNLPSPRLTIQLQKNGVAIPGASKDTQGIPRDEKWHNTTDLGNGQVLTLNPGNNTSLDFVILSYSQVIDGNDLAVDDIWVRQIPESCIAQKDFPIVIDSNKAFSASITGFKNLTCPGANNGEITIAAQNFNLPYGFDYSLDNGATWINSKVSPVTATGLTNRTYAIRVRFNNAASSCVFPFSQVISAPAALAVTAQVTAQPTCTNGASITATVTGGTPNYQYELRAANGTTVVTPYQTSNVFTNVATGTYTVVVRDANSCSSPASASVNINSPTPPTASLAASSDLCYDTVNQSTLVVTATGAGTLTYSLDGAAAQTSNTFTNVGPGTHNIVVTDSNNCTAAISNIVIAPQLQGSAAITKTLDCTTSPNASITVTITGGTSAYSYRVRRGSGTYGSSVAVAGNSFVYTGATVADTYTFEITDSTGCITTVSAIVNAIVYPTVTATKVDATCNGASTGSVQLSGAGGSGGYTYLFYNSTTTPVPTNFVANSAYTGLAAGTYSYQVKDSNGCTSAVGSIVIAQPTTLTATATATTFTCDASNVKQAATVTIAVPTTGTSPYQYSFDGGTTFSSTRTLSVTDNGTNRTISYVVRDAQGCSTPVQTITINRLNPPTDLAFSAAAVTCTATTTTVTATATNGVAPLTFAITSPSGSAASNTTGVFAGLA</sequence>